<keyword evidence="3" id="KW-1185">Reference proteome</keyword>
<organism evidence="2 3">
    <name type="scientific">Triparma laevis f. longispina</name>
    <dbReference type="NCBI Taxonomy" id="1714387"/>
    <lineage>
        <taxon>Eukaryota</taxon>
        <taxon>Sar</taxon>
        <taxon>Stramenopiles</taxon>
        <taxon>Ochrophyta</taxon>
        <taxon>Bolidophyceae</taxon>
        <taxon>Parmales</taxon>
        <taxon>Triparmaceae</taxon>
        <taxon>Triparma</taxon>
    </lineage>
</organism>
<sequence length="216" mass="24309">MQYTTSPQDINRFMGGVEGGVERLRILFSAYQSAREISEAGLKRMFSGSILDKAHETAATGGKQMAMPLFEEHVPTRRRILMTGTPRLFAELEIKNETEYKARLLKDAAQKFGMKKVVAFSRTNARAKSLQEELVKRGSYFSDVIRVYGVMSAMKREAIYSRLLQPVGEDESIVVCNSKVMVTGFDLPDCDGVFLADWMESHAKILQAVARAARKW</sequence>
<dbReference type="EMBL" id="BRXW01000113">
    <property type="protein sequence ID" value="GMI07526.1"/>
    <property type="molecule type" value="Genomic_DNA"/>
</dbReference>
<gene>
    <name evidence="2" type="ORF">TrLO_g8245</name>
</gene>
<dbReference type="InterPro" id="IPR001650">
    <property type="entry name" value="Helicase_C-like"/>
</dbReference>
<reference evidence="3" key="1">
    <citation type="journal article" date="2023" name="Commun. Biol.">
        <title>Genome analysis of Parmales, the sister group of diatoms, reveals the evolutionary specialization of diatoms from phago-mixotrophs to photoautotrophs.</title>
        <authorList>
            <person name="Ban H."/>
            <person name="Sato S."/>
            <person name="Yoshikawa S."/>
            <person name="Yamada K."/>
            <person name="Nakamura Y."/>
            <person name="Ichinomiya M."/>
            <person name="Sato N."/>
            <person name="Blanc-Mathieu R."/>
            <person name="Endo H."/>
            <person name="Kuwata A."/>
            <person name="Ogata H."/>
        </authorList>
    </citation>
    <scope>NUCLEOTIDE SEQUENCE [LARGE SCALE GENOMIC DNA]</scope>
    <source>
        <strain evidence="3">NIES 3700</strain>
    </source>
</reference>
<dbReference type="AlphaFoldDB" id="A0A9W7F9D4"/>
<evidence type="ECO:0000313" key="2">
    <source>
        <dbReference type="EMBL" id="GMI07526.1"/>
    </source>
</evidence>
<evidence type="ECO:0000259" key="1">
    <source>
        <dbReference type="PROSITE" id="PS51194"/>
    </source>
</evidence>
<proteinExistence type="predicted"/>
<dbReference type="Gene3D" id="3.40.50.300">
    <property type="entry name" value="P-loop containing nucleotide triphosphate hydrolases"/>
    <property type="match status" value="1"/>
</dbReference>
<dbReference type="Proteomes" id="UP001165122">
    <property type="component" value="Unassembled WGS sequence"/>
</dbReference>
<protein>
    <recommendedName>
        <fullName evidence="1">Helicase C-terminal domain-containing protein</fullName>
    </recommendedName>
</protein>
<evidence type="ECO:0000313" key="3">
    <source>
        <dbReference type="Proteomes" id="UP001165122"/>
    </source>
</evidence>
<comment type="caution">
    <text evidence="2">The sequence shown here is derived from an EMBL/GenBank/DDBJ whole genome shotgun (WGS) entry which is preliminary data.</text>
</comment>
<feature type="domain" description="Helicase C-terminal" evidence="1">
    <location>
        <begin position="104"/>
        <end position="216"/>
    </location>
</feature>
<dbReference type="SUPFAM" id="SSF52540">
    <property type="entry name" value="P-loop containing nucleoside triphosphate hydrolases"/>
    <property type="match status" value="1"/>
</dbReference>
<dbReference type="PROSITE" id="PS51194">
    <property type="entry name" value="HELICASE_CTER"/>
    <property type="match status" value="1"/>
</dbReference>
<name>A0A9W7F9D4_9STRA</name>
<dbReference type="InterPro" id="IPR027417">
    <property type="entry name" value="P-loop_NTPase"/>
</dbReference>
<accession>A0A9W7F9D4</accession>
<dbReference type="Pfam" id="PF00271">
    <property type="entry name" value="Helicase_C"/>
    <property type="match status" value="1"/>
</dbReference>